<evidence type="ECO:0000313" key="1">
    <source>
        <dbReference type="EMBL" id="GMN34266.1"/>
    </source>
</evidence>
<reference evidence="1" key="1">
    <citation type="submission" date="2023-07" db="EMBL/GenBank/DDBJ databases">
        <title>draft genome sequence of fig (Ficus carica).</title>
        <authorList>
            <person name="Takahashi T."/>
            <person name="Nishimura K."/>
        </authorList>
    </citation>
    <scope>NUCLEOTIDE SEQUENCE</scope>
</reference>
<protein>
    <submittedName>
        <fullName evidence="1">Uncharacterized protein</fullName>
    </submittedName>
</protein>
<dbReference type="EMBL" id="BTGU01000004">
    <property type="protein sequence ID" value="GMN34266.1"/>
    <property type="molecule type" value="Genomic_DNA"/>
</dbReference>
<keyword evidence="2" id="KW-1185">Reference proteome</keyword>
<name>A0AA88A523_FICCA</name>
<dbReference type="AlphaFoldDB" id="A0AA88A523"/>
<organism evidence="1 2">
    <name type="scientific">Ficus carica</name>
    <name type="common">Common fig</name>
    <dbReference type="NCBI Taxonomy" id="3494"/>
    <lineage>
        <taxon>Eukaryota</taxon>
        <taxon>Viridiplantae</taxon>
        <taxon>Streptophyta</taxon>
        <taxon>Embryophyta</taxon>
        <taxon>Tracheophyta</taxon>
        <taxon>Spermatophyta</taxon>
        <taxon>Magnoliopsida</taxon>
        <taxon>eudicotyledons</taxon>
        <taxon>Gunneridae</taxon>
        <taxon>Pentapetalae</taxon>
        <taxon>rosids</taxon>
        <taxon>fabids</taxon>
        <taxon>Rosales</taxon>
        <taxon>Moraceae</taxon>
        <taxon>Ficeae</taxon>
        <taxon>Ficus</taxon>
    </lineage>
</organism>
<evidence type="ECO:0000313" key="2">
    <source>
        <dbReference type="Proteomes" id="UP001187192"/>
    </source>
</evidence>
<comment type="caution">
    <text evidence="1">The sequence shown here is derived from an EMBL/GenBank/DDBJ whole genome shotgun (WGS) entry which is preliminary data.</text>
</comment>
<gene>
    <name evidence="1" type="ORF">TIFTF001_004595</name>
</gene>
<dbReference type="PANTHER" id="PTHR34061:SF17">
    <property type="entry name" value="EXPRESSED PROTEIN"/>
    <property type="match status" value="1"/>
</dbReference>
<proteinExistence type="predicted"/>
<sequence>MDANPTWRGCTNSRCCIGNPVEDGSHRPMLSTTSTNSHALAASSGCKLTLDGMVRWLFHGVADTFFASLQRCSCIKIETRDDNVDDYFKAATDHNLHGDEVLHEVEIS</sequence>
<dbReference type="Proteomes" id="UP001187192">
    <property type="component" value="Unassembled WGS sequence"/>
</dbReference>
<accession>A0AA88A523</accession>
<dbReference type="PANTHER" id="PTHR34061">
    <property type="entry name" value="PROTEIN, PUTATIVE-RELATED"/>
    <property type="match status" value="1"/>
</dbReference>
<dbReference type="Gramene" id="FCD_00006120-RA">
    <property type="protein sequence ID" value="FCD_00006120-RA:cds"/>
    <property type="gene ID" value="FCD_00006120"/>
</dbReference>